<evidence type="ECO:0000313" key="6">
    <source>
        <dbReference type="EMBL" id="GBF36996.1"/>
    </source>
</evidence>
<dbReference type="RefSeq" id="WP_131007828.1">
    <property type="nucleotide sequence ID" value="NZ_BFAX01000005.1"/>
</dbReference>
<dbReference type="GO" id="GO:0005886">
    <property type="term" value="C:plasma membrane"/>
    <property type="evidence" value="ECO:0007669"/>
    <property type="project" value="TreeGrafter"/>
</dbReference>
<protein>
    <submittedName>
        <fullName evidence="6">Energy-converting hydrogenase A subunit J</fullName>
    </submittedName>
</protein>
<dbReference type="Proteomes" id="UP000290527">
    <property type="component" value="Unassembled WGS sequence"/>
</dbReference>
<evidence type="ECO:0000256" key="1">
    <source>
        <dbReference type="ARBA" id="ARBA00004141"/>
    </source>
</evidence>
<keyword evidence="2 5" id="KW-0812">Transmembrane</keyword>
<keyword evidence="3 5" id="KW-1133">Transmembrane helix</keyword>
<keyword evidence="4 5" id="KW-0472">Membrane</keyword>
<dbReference type="OrthoDB" id="15253at2157"/>
<feature type="transmembrane region" description="Helical" evidence="5">
    <location>
        <begin position="274"/>
        <end position="293"/>
    </location>
</feature>
<comment type="subcellular location">
    <subcellularLocation>
        <location evidence="1">Membrane</location>
        <topology evidence="1">Multi-pass membrane protein</topology>
    </subcellularLocation>
</comment>
<organism evidence="6 7">
    <name type="scientific">Methanofervidicoccus abyssi</name>
    <dbReference type="NCBI Taxonomy" id="2082189"/>
    <lineage>
        <taxon>Archaea</taxon>
        <taxon>Methanobacteriati</taxon>
        <taxon>Methanobacteriota</taxon>
        <taxon>Methanomada group</taxon>
        <taxon>Methanococci</taxon>
        <taxon>Methanococcales</taxon>
        <taxon>Methanofervidicoccus</taxon>
    </lineage>
</organism>
<accession>A0A401HRV6</accession>
<feature type="transmembrane region" description="Helical" evidence="5">
    <location>
        <begin position="126"/>
        <end position="148"/>
    </location>
</feature>
<reference evidence="6 7" key="1">
    <citation type="journal article" date="2019" name="Int. J. Syst. Evol. Microbiol.">
        <title>Methanofervidicoccus abyssi gen. nov., sp. nov., a hydrogenotrophic methanogen, isolated from a hydrothermal vent chimney in the Mid-Cayman Spreading Center, the Caribbean Sea.</title>
        <authorList>
            <person name="Sakai S."/>
            <person name="Takaki Y."/>
            <person name="Miyazaki M."/>
            <person name="Ogawara M."/>
            <person name="Yanagawa K."/>
            <person name="Miyazaki J."/>
            <person name="Takai K."/>
        </authorList>
    </citation>
    <scope>NUCLEOTIDE SEQUENCE [LARGE SCALE GENOMIC DNA]</scope>
    <source>
        <strain evidence="6 7">HHB</strain>
    </source>
</reference>
<dbReference type="EMBL" id="BFAX01000005">
    <property type="protein sequence ID" value="GBF36996.1"/>
    <property type="molecule type" value="Genomic_DNA"/>
</dbReference>
<dbReference type="Pfam" id="PF00146">
    <property type="entry name" value="NADHdh"/>
    <property type="match status" value="1"/>
</dbReference>
<gene>
    <name evidence="6" type="ORF">MHHB_P1226</name>
</gene>
<evidence type="ECO:0000256" key="2">
    <source>
        <dbReference type="ARBA" id="ARBA00022692"/>
    </source>
</evidence>
<feature type="transmembrane region" description="Helical" evidence="5">
    <location>
        <begin position="248"/>
        <end position="268"/>
    </location>
</feature>
<name>A0A401HRV6_9EURY</name>
<evidence type="ECO:0000256" key="3">
    <source>
        <dbReference type="ARBA" id="ARBA00022989"/>
    </source>
</evidence>
<dbReference type="PANTHER" id="PTHR43359">
    <property type="entry name" value="FORMATE HYDROGENLYASE SUBUNIT 4"/>
    <property type="match status" value="1"/>
</dbReference>
<evidence type="ECO:0000256" key="4">
    <source>
        <dbReference type="ARBA" id="ARBA00023136"/>
    </source>
</evidence>
<dbReference type="AlphaFoldDB" id="A0A401HRV6"/>
<feature type="transmembrane region" description="Helical" evidence="5">
    <location>
        <begin position="168"/>
        <end position="187"/>
    </location>
</feature>
<dbReference type="InterPro" id="IPR001694">
    <property type="entry name" value="NADH_UbQ_OxRdtase_su1/FPO"/>
</dbReference>
<evidence type="ECO:0000313" key="7">
    <source>
        <dbReference type="Proteomes" id="UP000290527"/>
    </source>
</evidence>
<keyword evidence="7" id="KW-1185">Reference proteome</keyword>
<comment type="caution">
    <text evidence="6">The sequence shown here is derived from an EMBL/GenBank/DDBJ whole genome shotgun (WGS) entry which is preliminary data.</text>
</comment>
<dbReference type="PANTHER" id="PTHR43359:SF1">
    <property type="entry name" value="FORMATE HYDROGENLYASE SUBUNIT 4-RELATED"/>
    <property type="match status" value="1"/>
</dbReference>
<evidence type="ECO:0000256" key="5">
    <source>
        <dbReference type="SAM" id="Phobius"/>
    </source>
</evidence>
<dbReference type="InterPro" id="IPR052561">
    <property type="entry name" value="ComplexI_Subunit1"/>
</dbReference>
<proteinExistence type="predicted"/>
<sequence>MELYNIKYVIDALAYSLYAFLVGGLLLGLHRKIVARIQGRPGPPIIQYILHTFKFYFKEITFPITAGNPLYIFVALMSITVWISTLYLGVVFNSSLLILMGLYILQKIVEHGCGLSSGSPYGKLGGVRSVFSAAAEVPLFAVIGTIYLLTKSLIIGDIIRYQEVHGPIIFQLPFAAFAFFVLLLSKAPNSPFAIVKDKSIVSGYITEHFGILESLIMIADGIAWFVLLWIFIGVFIGPLLISNPLLTLLGMVALTFIVSLICALTPLLTPNHSVMIQILISALAIVDLLRRAIMG</sequence>
<feature type="transmembrane region" description="Helical" evidence="5">
    <location>
        <begin position="12"/>
        <end position="30"/>
    </location>
</feature>
<feature type="transmembrane region" description="Helical" evidence="5">
    <location>
        <begin position="222"/>
        <end position="241"/>
    </location>
</feature>